<dbReference type="Proteomes" id="UP000612585">
    <property type="component" value="Unassembled WGS sequence"/>
</dbReference>
<dbReference type="AlphaFoldDB" id="A0A8J4E608"/>
<keyword evidence="2" id="KW-1185">Reference proteome</keyword>
<dbReference type="EMBL" id="BOPG01000084">
    <property type="protein sequence ID" value="GIJ62906.1"/>
    <property type="molecule type" value="Genomic_DNA"/>
</dbReference>
<evidence type="ECO:0000313" key="2">
    <source>
        <dbReference type="Proteomes" id="UP000612585"/>
    </source>
</evidence>
<gene>
    <name evidence="1" type="ORF">Vau01_104220</name>
</gene>
<evidence type="ECO:0000313" key="1">
    <source>
        <dbReference type="EMBL" id="GIJ62906.1"/>
    </source>
</evidence>
<protein>
    <submittedName>
        <fullName evidence="1">Uncharacterized protein</fullName>
    </submittedName>
</protein>
<reference evidence="1" key="1">
    <citation type="submission" date="2021-01" db="EMBL/GenBank/DDBJ databases">
        <title>Whole genome shotgun sequence of Virgisporangium aurantiacum NBRC 16421.</title>
        <authorList>
            <person name="Komaki H."/>
            <person name="Tamura T."/>
        </authorList>
    </citation>
    <scope>NUCLEOTIDE SEQUENCE</scope>
    <source>
        <strain evidence="1">NBRC 16421</strain>
    </source>
</reference>
<accession>A0A8J4E608</accession>
<proteinExistence type="predicted"/>
<dbReference type="RefSeq" id="WP_204008848.1">
    <property type="nucleotide sequence ID" value="NZ_BOPG01000084.1"/>
</dbReference>
<sequence>MAIRLTFDVIGSTCGDLLRFADAVRAAGAQPEQPLEQSSGPNRIDVLVHDGRGPAAYPYPGPQGPPNLPPMRRAGGPIQHGPFVPPGFGHHSVPRWERESGAFIGVNWGTRSRHTDVRLETIDRWAAALDTVLASAGVDEAVKASLRDLREAFSDQDTPPGYPGGGS</sequence>
<organism evidence="1 2">
    <name type="scientific">Virgisporangium aurantiacum</name>
    <dbReference type="NCBI Taxonomy" id="175570"/>
    <lineage>
        <taxon>Bacteria</taxon>
        <taxon>Bacillati</taxon>
        <taxon>Actinomycetota</taxon>
        <taxon>Actinomycetes</taxon>
        <taxon>Micromonosporales</taxon>
        <taxon>Micromonosporaceae</taxon>
        <taxon>Virgisporangium</taxon>
    </lineage>
</organism>
<name>A0A8J4E608_9ACTN</name>
<comment type="caution">
    <text evidence="1">The sequence shown here is derived from an EMBL/GenBank/DDBJ whole genome shotgun (WGS) entry which is preliminary data.</text>
</comment>